<dbReference type="AlphaFoldDB" id="A0A0D0DHI2"/>
<name>A0A0D0DHI2_9AGAM</name>
<reference evidence="3" key="2">
    <citation type="submission" date="2015-01" db="EMBL/GenBank/DDBJ databases">
        <title>Evolutionary Origins and Diversification of the Mycorrhizal Mutualists.</title>
        <authorList>
            <consortium name="DOE Joint Genome Institute"/>
            <consortium name="Mycorrhizal Genomics Consortium"/>
            <person name="Kohler A."/>
            <person name="Kuo A."/>
            <person name="Nagy L.G."/>
            <person name="Floudas D."/>
            <person name="Copeland A."/>
            <person name="Barry K.W."/>
            <person name="Cichocki N."/>
            <person name="Veneault-Fourrey C."/>
            <person name="LaButti K."/>
            <person name="Lindquist E.A."/>
            <person name="Lipzen A."/>
            <person name="Lundell T."/>
            <person name="Morin E."/>
            <person name="Murat C."/>
            <person name="Riley R."/>
            <person name="Ohm R."/>
            <person name="Sun H."/>
            <person name="Tunlid A."/>
            <person name="Henrissat B."/>
            <person name="Grigoriev I.V."/>
            <person name="Hibbett D.S."/>
            <person name="Martin F."/>
        </authorList>
    </citation>
    <scope>NUCLEOTIDE SEQUENCE [LARGE SCALE GENOMIC DNA]</scope>
    <source>
        <strain evidence="3">Ve08.2h10</strain>
    </source>
</reference>
<keyword evidence="3" id="KW-1185">Reference proteome</keyword>
<feature type="compositionally biased region" description="Basic and acidic residues" evidence="1">
    <location>
        <begin position="162"/>
        <end position="214"/>
    </location>
</feature>
<protein>
    <submittedName>
        <fullName evidence="2">Uncharacterized protein</fullName>
    </submittedName>
</protein>
<dbReference type="HOGENOM" id="CLU_061245_1_0_1"/>
<dbReference type="STRING" id="930991.A0A0D0DHI2"/>
<gene>
    <name evidence="2" type="ORF">PAXRUDRAFT_824661</name>
</gene>
<dbReference type="OrthoDB" id="2139939at2759"/>
<proteinExistence type="predicted"/>
<dbReference type="PANTHER" id="PTHR34117:SF1">
    <property type="entry name" value="STYLE CELL-CYCLE INHIBITOR 1"/>
    <property type="match status" value="1"/>
</dbReference>
<feature type="region of interest" description="Disordered" evidence="1">
    <location>
        <begin position="119"/>
        <end position="145"/>
    </location>
</feature>
<feature type="compositionally biased region" description="Gly residues" evidence="1">
    <location>
        <begin position="125"/>
        <end position="139"/>
    </location>
</feature>
<dbReference type="InParanoid" id="A0A0D0DHI2"/>
<evidence type="ECO:0000313" key="2">
    <source>
        <dbReference type="EMBL" id="KIK97702.1"/>
    </source>
</evidence>
<feature type="region of interest" description="Disordered" evidence="1">
    <location>
        <begin position="1"/>
        <end position="26"/>
    </location>
</feature>
<evidence type="ECO:0000256" key="1">
    <source>
        <dbReference type="SAM" id="MobiDB-lite"/>
    </source>
</evidence>
<evidence type="ECO:0000313" key="3">
    <source>
        <dbReference type="Proteomes" id="UP000054538"/>
    </source>
</evidence>
<dbReference type="EMBL" id="KN824924">
    <property type="protein sequence ID" value="KIK97702.1"/>
    <property type="molecule type" value="Genomic_DNA"/>
</dbReference>
<feature type="region of interest" description="Disordered" evidence="1">
    <location>
        <begin position="159"/>
        <end position="230"/>
    </location>
</feature>
<organism evidence="2 3">
    <name type="scientific">Paxillus rubicundulus Ve08.2h10</name>
    <dbReference type="NCBI Taxonomy" id="930991"/>
    <lineage>
        <taxon>Eukaryota</taxon>
        <taxon>Fungi</taxon>
        <taxon>Dikarya</taxon>
        <taxon>Basidiomycota</taxon>
        <taxon>Agaricomycotina</taxon>
        <taxon>Agaricomycetes</taxon>
        <taxon>Agaricomycetidae</taxon>
        <taxon>Boletales</taxon>
        <taxon>Paxilineae</taxon>
        <taxon>Paxillaceae</taxon>
        <taxon>Paxillus</taxon>
    </lineage>
</organism>
<feature type="compositionally biased region" description="Basic and acidic residues" evidence="1">
    <location>
        <begin position="1"/>
        <end position="20"/>
    </location>
</feature>
<dbReference type="Proteomes" id="UP000054538">
    <property type="component" value="Unassembled WGS sequence"/>
</dbReference>
<dbReference type="InterPro" id="IPR044688">
    <property type="entry name" value="SCI-1-like"/>
</dbReference>
<dbReference type="PANTHER" id="PTHR34117">
    <property type="entry name" value="STYLE CELL-CYCLE INHIBITOR 1"/>
    <property type="match status" value="1"/>
</dbReference>
<sequence length="286" mass="32167">MPSTRDRERSRSQGRDHELPDGISKISESDYFQKNSEFSVWLKDEKGKYFSELSGEKARSYFRKFVKTWNRGKLPESIYRSTGSIASSAANQTAYKWSFASKCSNADVEALQAAREEVGSATYHRGGGPSGSGSGGGRILGPALPSTSDLILSREAASEFQAADRDRKRKRDRVEAKEHVEDMVGPKEVGREGMLEKKRARRESNKDFREKGDDGFEADESTLLGGGDSFKDHIARRDAARKRFQEKRVVTREDNAAGARERANAMREKDRATMDMFQQLAKQRYG</sequence>
<reference evidence="2 3" key="1">
    <citation type="submission" date="2014-04" db="EMBL/GenBank/DDBJ databases">
        <authorList>
            <consortium name="DOE Joint Genome Institute"/>
            <person name="Kuo A."/>
            <person name="Kohler A."/>
            <person name="Jargeat P."/>
            <person name="Nagy L.G."/>
            <person name="Floudas D."/>
            <person name="Copeland A."/>
            <person name="Barry K.W."/>
            <person name="Cichocki N."/>
            <person name="Veneault-Fourrey C."/>
            <person name="LaButti K."/>
            <person name="Lindquist E.A."/>
            <person name="Lipzen A."/>
            <person name="Lundell T."/>
            <person name="Morin E."/>
            <person name="Murat C."/>
            <person name="Sun H."/>
            <person name="Tunlid A."/>
            <person name="Henrissat B."/>
            <person name="Grigoriev I.V."/>
            <person name="Hibbett D.S."/>
            <person name="Martin F."/>
            <person name="Nordberg H.P."/>
            <person name="Cantor M.N."/>
            <person name="Hua S.X."/>
        </authorList>
    </citation>
    <scope>NUCLEOTIDE SEQUENCE [LARGE SCALE GENOMIC DNA]</scope>
    <source>
        <strain evidence="2 3">Ve08.2h10</strain>
    </source>
</reference>
<accession>A0A0D0DHI2</accession>